<dbReference type="Gene3D" id="2.30.30.40">
    <property type="entry name" value="SH3 Domains"/>
    <property type="match status" value="1"/>
</dbReference>
<evidence type="ECO:0000256" key="1">
    <source>
        <dbReference type="ARBA" id="ARBA00022443"/>
    </source>
</evidence>
<evidence type="ECO:0000313" key="3">
    <source>
        <dbReference type="EMBL" id="WMB71347.1"/>
    </source>
</evidence>
<dbReference type="RefSeq" id="WP_219250512.1">
    <property type="nucleotide sequence ID" value="NZ_CP132914.1"/>
</dbReference>
<dbReference type="Pfam" id="PF07653">
    <property type="entry name" value="SH3_2"/>
    <property type="match status" value="1"/>
</dbReference>
<dbReference type="PROSITE" id="PS50002">
    <property type="entry name" value="SH3"/>
    <property type="match status" value="1"/>
</dbReference>
<gene>
    <name evidence="3" type="ORF">RA178_12960</name>
</gene>
<dbReference type="InterPro" id="IPR001452">
    <property type="entry name" value="SH3_domain"/>
</dbReference>
<dbReference type="SMART" id="SM00326">
    <property type="entry name" value="SH3"/>
    <property type="match status" value="2"/>
</dbReference>
<sequence length="125" mass="14082">MTTKKYIVVNPHESEFPNPITFKKGDPLIVGEKYAGPEGWDLWFLCTTPGQDAGWVPGQVIQRLKNANGLALEDYTARELNVHEGEQLIGTRMLNGWVWCIKAVSEESGWVPLENLKEVVDLSRD</sequence>
<proteinExistence type="predicted"/>
<organism evidence="3">
    <name type="scientific">Shewanella oncorhynchi</name>
    <dbReference type="NCBI Taxonomy" id="2726434"/>
    <lineage>
        <taxon>Bacteria</taxon>
        <taxon>Pseudomonadati</taxon>
        <taxon>Pseudomonadota</taxon>
        <taxon>Gammaproteobacteria</taxon>
        <taxon>Alteromonadales</taxon>
        <taxon>Shewanellaceae</taxon>
        <taxon>Shewanella</taxon>
    </lineage>
</organism>
<dbReference type="GeneID" id="301340109"/>
<name>A0AA50Q3Z8_9GAMM</name>
<dbReference type="InterPro" id="IPR036028">
    <property type="entry name" value="SH3-like_dom_sf"/>
</dbReference>
<dbReference type="SUPFAM" id="SSF50044">
    <property type="entry name" value="SH3-domain"/>
    <property type="match status" value="2"/>
</dbReference>
<evidence type="ECO:0000259" key="2">
    <source>
        <dbReference type="PROSITE" id="PS50002"/>
    </source>
</evidence>
<protein>
    <submittedName>
        <fullName evidence="3">SH3 domain-containing protein</fullName>
    </submittedName>
</protein>
<keyword evidence="1" id="KW-0728">SH3 domain</keyword>
<reference evidence="3" key="1">
    <citation type="submission" date="2023-08" db="EMBL/GenBank/DDBJ databases">
        <title>Complete genome sequence of Shewanella oncorhynchi Z-P2, a siderophore putrebactin-producing bacterium.</title>
        <authorList>
            <person name="Zhang Y."/>
        </authorList>
    </citation>
    <scope>NUCLEOTIDE SEQUENCE</scope>
    <source>
        <strain evidence="3">Z-P2</strain>
    </source>
</reference>
<dbReference type="InterPro" id="IPR014593">
    <property type="entry name" value="UCP034961_SH3_2"/>
</dbReference>
<dbReference type="EMBL" id="CP132914">
    <property type="protein sequence ID" value="WMB71347.1"/>
    <property type="molecule type" value="Genomic_DNA"/>
</dbReference>
<feature type="domain" description="SH3" evidence="2">
    <location>
        <begin position="1"/>
        <end position="66"/>
    </location>
</feature>
<dbReference type="AlphaFoldDB" id="A0AA50Q3Z8"/>
<dbReference type="KEGG" id="sog:RA178_12960"/>
<dbReference type="PIRSF" id="PIRSF034961">
    <property type="entry name" value="UCP034961_SH3_2"/>
    <property type="match status" value="1"/>
</dbReference>
<dbReference type="Proteomes" id="UP001236800">
    <property type="component" value="Chromosome"/>
</dbReference>
<accession>A0AA50Q3Z8</accession>